<dbReference type="Proteomes" id="UP000271162">
    <property type="component" value="Unassembled WGS sequence"/>
</dbReference>
<evidence type="ECO:0000313" key="4">
    <source>
        <dbReference type="WBParaSite" id="NBR_0002050001-mRNA-1"/>
    </source>
</evidence>
<evidence type="ECO:0000313" key="3">
    <source>
        <dbReference type="Proteomes" id="UP000271162"/>
    </source>
</evidence>
<evidence type="ECO:0000256" key="1">
    <source>
        <dbReference type="SAM" id="MobiDB-lite"/>
    </source>
</evidence>
<feature type="region of interest" description="Disordered" evidence="1">
    <location>
        <begin position="57"/>
        <end position="99"/>
    </location>
</feature>
<evidence type="ECO:0000313" key="2">
    <source>
        <dbReference type="EMBL" id="VDL84238.1"/>
    </source>
</evidence>
<keyword evidence="3" id="KW-1185">Reference proteome</keyword>
<name>A0A0N4YTC8_NIPBR</name>
<proteinExistence type="predicted"/>
<accession>A0A0N4YTC8</accession>
<protein>
    <submittedName>
        <fullName evidence="4">High mobility group nucleosome-binding domain-containing protein 5</fullName>
    </submittedName>
</protein>
<reference evidence="2 3" key="2">
    <citation type="submission" date="2018-11" db="EMBL/GenBank/DDBJ databases">
        <authorList>
            <consortium name="Pathogen Informatics"/>
        </authorList>
    </citation>
    <scope>NUCLEOTIDE SEQUENCE [LARGE SCALE GENOMIC DNA]</scope>
</reference>
<sequence>METSIERPNLISVREAALRSSHLVLCSTILVTQLCYIPPYGWSRKIPGPLRVRQKCATTPSVMDKPASLGALAKDKKEEKEDEDEKEGPKAKASGDKKD</sequence>
<gene>
    <name evidence="2" type="ORF">NBR_LOCUS20501</name>
</gene>
<dbReference type="WBParaSite" id="NBR_0002050001-mRNA-1">
    <property type="protein sequence ID" value="NBR_0002050001-mRNA-1"/>
    <property type="gene ID" value="NBR_0002050001"/>
</dbReference>
<reference evidence="4" key="1">
    <citation type="submission" date="2017-02" db="UniProtKB">
        <authorList>
            <consortium name="WormBaseParasite"/>
        </authorList>
    </citation>
    <scope>IDENTIFICATION</scope>
</reference>
<organism evidence="4">
    <name type="scientific">Nippostrongylus brasiliensis</name>
    <name type="common">Rat hookworm</name>
    <dbReference type="NCBI Taxonomy" id="27835"/>
    <lineage>
        <taxon>Eukaryota</taxon>
        <taxon>Metazoa</taxon>
        <taxon>Ecdysozoa</taxon>
        <taxon>Nematoda</taxon>
        <taxon>Chromadorea</taxon>
        <taxon>Rhabditida</taxon>
        <taxon>Rhabditina</taxon>
        <taxon>Rhabditomorpha</taxon>
        <taxon>Strongyloidea</taxon>
        <taxon>Heligmosomidae</taxon>
        <taxon>Nippostrongylus</taxon>
    </lineage>
</organism>
<dbReference type="EMBL" id="UYSL01025201">
    <property type="protein sequence ID" value="VDL84238.1"/>
    <property type="molecule type" value="Genomic_DNA"/>
</dbReference>
<feature type="compositionally biased region" description="Basic and acidic residues" evidence="1">
    <location>
        <begin position="87"/>
        <end position="99"/>
    </location>
</feature>
<dbReference type="AlphaFoldDB" id="A0A0N4YTC8"/>